<keyword evidence="2" id="KW-1185">Reference proteome</keyword>
<dbReference type="AlphaFoldDB" id="A0A1V3C1W6"/>
<dbReference type="OrthoDB" id="3432390at2"/>
<evidence type="ECO:0000313" key="2">
    <source>
        <dbReference type="Proteomes" id="UP000189004"/>
    </source>
</evidence>
<evidence type="ECO:0000313" key="1">
    <source>
        <dbReference type="EMBL" id="OOC54791.1"/>
    </source>
</evidence>
<dbReference type="STRING" id="501010.NOSIN_14040"/>
<name>A0A1V3C1W6_9ACTN</name>
<dbReference type="Proteomes" id="UP000189004">
    <property type="component" value="Unassembled WGS sequence"/>
</dbReference>
<accession>A0A1V3C1W6</accession>
<protein>
    <submittedName>
        <fullName evidence="1">Uncharacterized protein</fullName>
    </submittedName>
</protein>
<sequence length="196" mass="21757">MGDGEGGARVSADAGRDLPGLAKRALDAFAESASRRRDRDALMDNAFAALFDLYRATSSAHRRSPGGRNFSATLAELLTSGNNPDRLSLYVIRSQTAAENGRHEAYRPACWRRSMLELLGEEFVPWRDFLRPGDLEAIQRVDEALVEVAGSARPVNEEEIPAWVPESHWWWWEPARQRGEEAPERHGSGSLDAVGD</sequence>
<proteinExistence type="predicted"/>
<organism evidence="1 2">
    <name type="scientific">Nocardiopsis sinuspersici</name>
    <dbReference type="NCBI Taxonomy" id="501010"/>
    <lineage>
        <taxon>Bacteria</taxon>
        <taxon>Bacillati</taxon>
        <taxon>Actinomycetota</taxon>
        <taxon>Actinomycetes</taxon>
        <taxon>Streptosporangiales</taxon>
        <taxon>Nocardiopsidaceae</taxon>
        <taxon>Nocardiopsis</taxon>
    </lineage>
</organism>
<dbReference type="EMBL" id="MCOK01000001">
    <property type="protein sequence ID" value="OOC54791.1"/>
    <property type="molecule type" value="Genomic_DNA"/>
</dbReference>
<comment type="caution">
    <text evidence="1">The sequence shown here is derived from an EMBL/GenBank/DDBJ whole genome shotgun (WGS) entry which is preliminary data.</text>
</comment>
<gene>
    <name evidence="1" type="ORF">NOSIN_14040</name>
</gene>
<reference evidence="2" key="1">
    <citation type="submission" date="2016-08" db="EMBL/GenBank/DDBJ databases">
        <authorList>
            <person name="Tokovenko B."/>
            <person name="Kalinowski J."/>
        </authorList>
    </citation>
    <scope>NUCLEOTIDE SEQUENCE [LARGE SCALE GENOMIC DNA]</scope>
    <source>
        <strain evidence="2">UTMC102</strain>
    </source>
</reference>